<proteinExistence type="predicted"/>
<evidence type="ECO:0000313" key="2">
    <source>
        <dbReference type="Proteomes" id="UP001454036"/>
    </source>
</evidence>
<accession>A0AAV3RZ95</accession>
<name>A0AAV3RZ95_LITER</name>
<comment type="caution">
    <text evidence="1">The sequence shown here is derived from an EMBL/GenBank/DDBJ whole genome shotgun (WGS) entry which is preliminary data.</text>
</comment>
<evidence type="ECO:0000313" key="1">
    <source>
        <dbReference type="EMBL" id="GAA0187071.1"/>
    </source>
</evidence>
<reference evidence="1 2" key="1">
    <citation type="submission" date="2024-01" db="EMBL/GenBank/DDBJ databases">
        <title>The complete chloroplast genome sequence of Lithospermum erythrorhizon: insights into the phylogenetic relationship among Boraginaceae species and the maternal lineages of purple gromwells.</title>
        <authorList>
            <person name="Okada T."/>
            <person name="Watanabe K."/>
        </authorList>
    </citation>
    <scope>NUCLEOTIDE SEQUENCE [LARGE SCALE GENOMIC DNA]</scope>
</reference>
<dbReference type="Proteomes" id="UP001454036">
    <property type="component" value="Unassembled WGS sequence"/>
</dbReference>
<dbReference type="AlphaFoldDB" id="A0AAV3RZ95"/>
<organism evidence="1 2">
    <name type="scientific">Lithospermum erythrorhizon</name>
    <name type="common">Purple gromwell</name>
    <name type="synonym">Lithospermum officinale var. erythrorhizon</name>
    <dbReference type="NCBI Taxonomy" id="34254"/>
    <lineage>
        <taxon>Eukaryota</taxon>
        <taxon>Viridiplantae</taxon>
        <taxon>Streptophyta</taxon>
        <taxon>Embryophyta</taxon>
        <taxon>Tracheophyta</taxon>
        <taxon>Spermatophyta</taxon>
        <taxon>Magnoliopsida</taxon>
        <taxon>eudicotyledons</taxon>
        <taxon>Gunneridae</taxon>
        <taxon>Pentapetalae</taxon>
        <taxon>asterids</taxon>
        <taxon>lamiids</taxon>
        <taxon>Boraginales</taxon>
        <taxon>Boraginaceae</taxon>
        <taxon>Boraginoideae</taxon>
        <taxon>Lithospermeae</taxon>
        <taxon>Lithospermum</taxon>
    </lineage>
</organism>
<gene>
    <name evidence="1" type="ORF">LIER_34359</name>
</gene>
<dbReference type="EMBL" id="BAABME010014321">
    <property type="protein sequence ID" value="GAA0187071.1"/>
    <property type="molecule type" value="Genomic_DNA"/>
</dbReference>
<sequence length="18" mass="1982">MSQVLGRGNFSRICEMPG</sequence>
<keyword evidence="2" id="KW-1185">Reference proteome</keyword>
<protein>
    <submittedName>
        <fullName evidence="1">Uncharacterized protein</fullName>
    </submittedName>
</protein>